<dbReference type="PANTHER" id="PTHR24346">
    <property type="entry name" value="MAP/MICROTUBULE AFFINITY-REGULATING KINASE"/>
    <property type="match status" value="1"/>
</dbReference>
<feature type="region of interest" description="Disordered" evidence="3">
    <location>
        <begin position="815"/>
        <end position="836"/>
    </location>
</feature>
<dbReference type="OrthoDB" id="541276at2759"/>
<dbReference type="PROSITE" id="PS00108">
    <property type="entry name" value="PROTEIN_KINASE_ST"/>
    <property type="match status" value="1"/>
</dbReference>
<feature type="region of interest" description="Disordered" evidence="3">
    <location>
        <begin position="853"/>
        <end position="1056"/>
    </location>
</feature>
<dbReference type="PANTHER" id="PTHR24346:SF30">
    <property type="entry name" value="MATERNAL EMBRYONIC LEUCINE ZIPPER KINASE"/>
    <property type="match status" value="1"/>
</dbReference>
<feature type="region of interest" description="Disordered" evidence="3">
    <location>
        <begin position="557"/>
        <end position="592"/>
    </location>
</feature>
<feature type="compositionally biased region" description="Polar residues" evidence="3">
    <location>
        <begin position="686"/>
        <end position="697"/>
    </location>
</feature>
<reference evidence="5 6" key="1">
    <citation type="journal article" date="2016" name="Mol. Biol. Evol.">
        <title>Comparative Genomics of Early-Diverging Mushroom-Forming Fungi Provides Insights into the Origins of Lignocellulose Decay Capabilities.</title>
        <authorList>
            <person name="Nagy L.G."/>
            <person name="Riley R."/>
            <person name="Tritt A."/>
            <person name="Adam C."/>
            <person name="Daum C."/>
            <person name="Floudas D."/>
            <person name="Sun H."/>
            <person name="Yadav J.S."/>
            <person name="Pangilinan J."/>
            <person name="Larsson K.H."/>
            <person name="Matsuura K."/>
            <person name="Barry K."/>
            <person name="Labutti K."/>
            <person name="Kuo R."/>
            <person name="Ohm R.A."/>
            <person name="Bhattacharya S.S."/>
            <person name="Shirouzu T."/>
            <person name="Yoshinaga Y."/>
            <person name="Martin F.M."/>
            <person name="Grigoriev I.V."/>
            <person name="Hibbett D.S."/>
        </authorList>
    </citation>
    <scope>NUCLEOTIDE SEQUENCE [LARGE SCALE GENOMIC DNA]</scope>
    <source>
        <strain evidence="5 6">93-53</strain>
    </source>
</reference>
<evidence type="ECO:0000256" key="3">
    <source>
        <dbReference type="SAM" id="MobiDB-lite"/>
    </source>
</evidence>
<dbReference type="AlphaFoldDB" id="A0A165F4Y2"/>
<dbReference type="GO" id="GO:0005524">
    <property type="term" value="F:ATP binding"/>
    <property type="evidence" value="ECO:0007669"/>
    <property type="project" value="UniProtKB-KW"/>
</dbReference>
<dbReference type="InterPro" id="IPR000719">
    <property type="entry name" value="Prot_kinase_dom"/>
</dbReference>
<feature type="region of interest" description="Disordered" evidence="3">
    <location>
        <begin position="613"/>
        <end position="652"/>
    </location>
</feature>
<feature type="region of interest" description="Disordered" evidence="3">
    <location>
        <begin position="306"/>
        <end position="331"/>
    </location>
</feature>
<feature type="region of interest" description="Disordered" evidence="3">
    <location>
        <begin position="747"/>
        <end position="777"/>
    </location>
</feature>
<evidence type="ECO:0000259" key="4">
    <source>
        <dbReference type="PROSITE" id="PS50011"/>
    </source>
</evidence>
<proteinExistence type="predicted"/>
<feature type="compositionally biased region" description="Basic residues" evidence="3">
    <location>
        <begin position="641"/>
        <end position="652"/>
    </location>
</feature>
<feature type="region of interest" description="Disordered" evidence="3">
    <location>
        <begin position="683"/>
        <end position="712"/>
    </location>
</feature>
<dbReference type="InterPro" id="IPR011009">
    <property type="entry name" value="Kinase-like_dom_sf"/>
</dbReference>
<dbReference type="Proteomes" id="UP000076871">
    <property type="component" value="Unassembled WGS sequence"/>
</dbReference>
<dbReference type="Gene3D" id="1.10.510.10">
    <property type="entry name" value="Transferase(Phosphotransferase) domain 1"/>
    <property type="match status" value="1"/>
</dbReference>
<feature type="compositionally biased region" description="Basic and acidic residues" evidence="3">
    <location>
        <begin position="995"/>
        <end position="1009"/>
    </location>
</feature>
<keyword evidence="6" id="KW-1185">Reference proteome</keyword>
<dbReference type="Gene3D" id="3.30.200.20">
    <property type="entry name" value="Phosphorylase Kinase, domain 1"/>
    <property type="match status" value="1"/>
</dbReference>
<dbReference type="Pfam" id="PF00069">
    <property type="entry name" value="Pkinase"/>
    <property type="match status" value="2"/>
</dbReference>
<gene>
    <name evidence="5" type="ORF">LAESUDRAFT_649413</name>
</gene>
<feature type="compositionally biased region" description="Low complexity" evidence="3">
    <location>
        <begin position="60"/>
        <end position="80"/>
    </location>
</feature>
<protein>
    <submittedName>
        <fullName evidence="5">Kinase-like protein</fullName>
    </submittedName>
</protein>
<dbReference type="GeneID" id="63821208"/>
<feature type="compositionally biased region" description="Polar residues" evidence="3">
    <location>
        <begin position="862"/>
        <end position="881"/>
    </location>
</feature>
<feature type="compositionally biased region" description="Polar residues" evidence="3">
    <location>
        <begin position="914"/>
        <end position="946"/>
    </location>
</feature>
<dbReference type="GO" id="GO:0005737">
    <property type="term" value="C:cytoplasm"/>
    <property type="evidence" value="ECO:0007669"/>
    <property type="project" value="TreeGrafter"/>
</dbReference>
<dbReference type="GO" id="GO:0004674">
    <property type="term" value="F:protein serine/threonine kinase activity"/>
    <property type="evidence" value="ECO:0007669"/>
    <property type="project" value="TreeGrafter"/>
</dbReference>
<accession>A0A165F4Y2</accession>
<dbReference type="STRING" id="1314785.A0A165F4Y2"/>
<dbReference type="EMBL" id="KV427615">
    <property type="protein sequence ID" value="KZT08399.1"/>
    <property type="molecule type" value="Genomic_DNA"/>
</dbReference>
<dbReference type="SMART" id="SM00220">
    <property type="entry name" value="S_TKc"/>
    <property type="match status" value="1"/>
</dbReference>
<dbReference type="InterPro" id="IPR008271">
    <property type="entry name" value="Ser/Thr_kinase_AS"/>
</dbReference>
<evidence type="ECO:0000256" key="2">
    <source>
        <dbReference type="ARBA" id="ARBA00022840"/>
    </source>
</evidence>
<dbReference type="PROSITE" id="PS50011">
    <property type="entry name" value="PROTEIN_KINASE_DOM"/>
    <property type="match status" value="1"/>
</dbReference>
<keyword evidence="5" id="KW-0418">Kinase</keyword>
<sequence length="1068" mass="115321">MLQYPVQLPPLSLTSSKRAHLVRRDTSDDVQSRTFKRSPFAANDKSLSRPYHVGPLHVATSMSPSSTSSSSPPSTPSSTPFLPSKQVPRSPLVSSPRQLSSPVSRSSYLHKSNMSSFDGKSSKCSSISSVAMDVLSQGDLVGEGLTLQGEMISRVLISSSEPRADHDELAKEFEVVRRLGTGSYAVVYLVREVLSRSHSPSSDDEHGAAVAGRMEFDDGYIAHQPTEYGREYAVKVLSKANLDEEALAAQLCEAKIHQSLPAHPNIVTLHRTLETPSFLLLLLEFVPGEDLFYFLEQARDHYDVDPATTTDLSTTPPSDSSCSSSRTPSTPSLLASVASNQLLSRTRLRLIASMFSQMCEAVATCHDHSVYHRDIKPENFIVTDGWMTMPDGRRERRVIVKLTDFGLSTTDKNSADMDCGSAPYMSFECRNNLHPTYSPRAADVWSLGIVLINMLYHHNPWTDAAEGACSSFKTYRQQPVAFFMNRFTGMAQPVAEFIASNVFCILDDHWDDSKRISARAFGTWVRDLPTLLGGPSRPGHSRTVSINSVQGYRLASIPHSRRPSLRSGTPIDTVASQRVSRSMSRAPSLGPAYEVEAETEVCMLSTVPDQEIEYQEREPEQRGAVGVGIEQEPDSRSASNQKRRKRGARRGKNALLSAAAAQDDEPDSLETLARASQALAREISRNSRNGSQHSSLGGTHAPVDAPSPLSQPPIVAASDNVAAAASASSVAVSSISKKSTKWKLSFGMGSHSASTRAPSVEAPDAGRASTPAKPMPSTATRTTNLLMSLNAQDASSSIPASGSRFEQDAMGQFMNRGRRPQNHPYGAASNVSSQWGQSTTSVLSSVGNVDRRAVHSVDQHSPRTVSPVSNKRNLSPTSTRSGRPLASSASSTASSMVSRNWRSSMSSAGTSSSAFTKYSNGSSRSVSTAATSLSGGSWRSNQSNVSKYPYEKGTLPPNVKAMDGVPVELSKTPRSLNSGPSSLKYGNPTRKRLGKPKDSVLDTINERPNMKSASQTDAAISTMDLSHVVRDTERDGSSDGHGDHDGSPRKVQKGQINALAKMLSALRR</sequence>
<evidence type="ECO:0000313" key="6">
    <source>
        <dbReference type="Proteomes" id="UP000076871"/>
    </source>
</evidence>
<keyword evidence="5" id="KW-0808">Transferase</keyword>
<feature type="domain" description="Protein kinase" evidence="4">
    <location>
        <begin position="173"/>
        <end position="531"/>
    </location>
</feature>
<keyword evidence="2" id="KW-0067">ATP-binding</keyword>
<organism evidence="5 6">
    <name type="scientific">Laetiporus sulphureus 93-53</name>
    <dbReference type="NCBI Taxonomy" id="1314785"/>
    <lineage>
        <taxon>Eukaryota</taxon>
        <taxon>Fungi</taxon>
        <taxon>Dikarya</taxon>
        <taxon>Basidiomycota</taxon>
        <taxon>Agaricomycotina</taxon>
        <taxon>Agaricomycetes</taxon>
        <taxon>Polyporales</taxon>
        <taxon>Laetiporus</taxon>
    </lineage>
</organism>
<evidence type="ECO:0000313" key="5">
    <source>
        <dbReference type="EMBL" id="KZT08399.1"/>
    </source>
</evidence>
<feature type="compositionally biased region" description="Low complexity" evidence="3">
    <location>
        <begin position="886"/>
        <end position="895"/>
    </location>
</feature>
<dbReference type="SUPFAM" id="SSF56112">
    <property type="entry name" value="Protein kinase-like (PK-like)"/>
    <property type="match status" value="1"/>
</dbReference>
<keyword evidence="1" id="KW-0547">Nucleotide-binding</keyword>
<name>A0A165F4Y2_9APHY</name>
<evidence type="ECO:0000256" key="1">
    <source>
        <dbReference type="ARBA" id="ARBA00022741"/>
    </source>
</evidence>
<feature type="compositionally biased region" description="Polar residues" evidence="3">
    <location>
        <begin position="972"/>
        <end position="981"/>
    </location>
</feature>
<feature type="compositionally biased region" description="Basic and acidic residues" evidence="3">
    <location>
        <begin position="1027"/>
        <end position="1048"/>
    </location>
</feature>
<dbReference type="GO" id="GO:0035556">
    <property type="term" value="P:intracellular signal transduction"/>
    <property type="evidence" value="ECO:0007669"/>
    <property type="project" value="TreeGrafter"/>
</dbReference>
<dbReference type="RefSeq" id="XP_040766139.1">
    <property type="nucleotide sequence ID" value="XM_040904178.1"/>
</dbReference>
<feature type="compositionally biased region" description="Polar residues" evidence="3">
    <location>
        <begin position="92"/>
        <end position="114"/>
    </location>
</feature>
<feature type="region of interest" description="Disordered" evidence="3">
    <location>
        <begin position="17"/>
        <end position="121"/>
    </location>
</feature>
<feature type="compositionally biased region" description="Low complexity" evidence="3">
    <location>
        <begin position="903"/>
        <end position="913"/>
    </location>
</feature>
<dbReference type="InParanoid" id="A0A165F4Y2"/>
<feature type="compositionally biased region" description="Polar residues" evidence="3">
    <location>
        <begin position="574"/>
        <end position="585"/>
    </location>
</feature>
<feature type="compositionally biased region" description="Basic and acidic residues" evidence="3">
    <location>
        <begin position="22"/>
        <end position="31"/>
    </location>
</feature>